<evidence type="ECO:0000313" key="2">
    <source>
        <dbReference type="EMBL" id="NXN94967.1"/>
    </source>
</evidence>
<proteinExistence type="predicted"/>
<dbReference type="Proteomes" id="UP000565785">
    <property type="component" value="Unassembled WGS sequence"/>
</dbReference>
<evidence type="ECO:0000313" key="3">
    <source>
        <dbReference type="Proteomes" id="UP000565785"/>
    </source>
</evidence>
<dbReference type="InterPro" id="IPR011990">
    <property type="entry name" value="TPR-like_helical_dom_sf"/>
</dbReference>
<sequence length="526" mass="59661">SGKNQTLQQMGIHAELKVVLNRLNDIPNVKNQLGHSRVENKENMKMAPKRKGKQRHNVEKASSKRKPAADESLVVNKKARADSPLTHSPQPQSSPPSPEDIETQLIHIDEEGISFEFVEHMVPSCSSSGHRGSEKAQCRHEPTGPAFPCIHRELWQTLQKGNTCFRNKDYEAALEKFSEAQQLCSKGTAMTNPYESSPEDIDSIASFIETKLTICYLKLENPDEALNHAHRSIILNPAYFRNHLRQAAAFRCLERYSEAARSTMIASYLYWLMGGSEQHTSELIKQYWQAMIEEAITSHDSFSVMYTPFAAEVKAAKIKSVFAKRHPNYLAQVHTDPHGLHVLPQSDNWPSLNPQQYSLTLGFKSYHLGRAIERLSKTTVPIFSERKSPYCLLTKRAAERYWDNTGKKVVPVMDFISSTKLTDDRCPCGRAIEKLHLASLLGHLERVDEQSQVLNQAMAELATLPYLQDLSQEDAELLQLLMADAMDTLEGESAPTRAWDRIQKVGLIEDFLYEAEDDYLKNKKLR</sequence>
<protein>
    <submittedName>
        <fullName evidence="2">SPT16 protein</fullName>
    </submittedName>
</protein>
<feature type="non-terminal residue" evidence="2">
    <location>
        <position position="1"/>
    </location>
</feature>
<comment type="caution">
    <text evidence="2">The sequence shown here is derived from an EMBL/GenBank/DDBJ whole genome shotgun (WGS) entry which is preliminary data.</text>
</comment>
<dbReference type="PANTHER" id="PTHR47228">
    <property type="entry name" value="SPERMATOGENESIS-ASSOCIATED PROTEIN 16"/>
    <property type="match status" value="1"/>
</dbReference>
<organism evidence="2 3">
    <name type="scientific">Rhinopomastus cyanomelas</name>
    <name type="common">Common scimitarbill</name>
    <dbReference type="NCBI Taxonomy" id="113115"/>
    <lineage>
        <taxon>Eukaryota</taxon>
        <taxon>Metazoa</taxon>
        <taxon>Chordata</taxon>
        <taxon>Craniata</taxon>
        <taxon>Vertebrata</taxon>
        <taxon>Euteleostomi</taxon>
        <taxon>Archelosauria</taxon>
        <taxon>Archosauria</taxon>
        <taxon>Dinosauria</taxon>
        <taxon>Saurischia</taxon>
        <taxon>Theropoda</taxon>
        <taxon>Coelurosauria</taxon>
        <taxon>Aves</taxon>
        <taxon>Neognathae</taxon>
        <taxon>Neoaves</taxon>
        <taxon>Telluraves</taxon>
        <taxon>Coraciimorphae</taxon>
        <taxon>Bucerotiformes</taxon>
        <taxon>Rhinopomastidae</taxon>
        <taxon>Rhinopomastus</taxon>
    </lineage>
</organism>
<dbReference type="GO" id="GO:0007283">
    <property type="term" value="P:spermatogenesis"/>
    <property type="evidence" value="ECO:0007669"/>
    <property type="project" value="InterPro"/>
</dbReference>
<accession>A0A7L1N8G7</accession>
<name>A0A7L1N8G7_RHICY</name>
<dbReference type="Gene3D" id="1.25.40.10">
    <property type="entry name" value="Tetratricopeptide repeat domain"/>
    <property type="match status" value="1"/>
</dbReference>
<feature type="non-terminal residue" evidence="2">
    <location>
        <position position="526"/>
    </location>
</feature>
<dbReference type="Pfam" id="PF15015">
    <property type="entry name" value="NYD-SP12_N"/>
    <property type="match status" value="1"/>
</dbReference>
<dbReference type="GO" id="GO:0005794">
    <property type="term" value="C:Golgi apparatus"/>
    <property type="evidence" value="ECO:0007669"/>
    <property type="project" value="InterPro"/>
</dbReference>
<dbReference type="SUPFAM" id="SSF48452">
    <property type="entry name" value="TPR-like"/>
    <property type="match status" value="1"/>
</dbReference>
<dbReference type="OrthoDB" id="9930656at2759"/>
<dbReference type="EMBL" id="VXBP01003115">
    <property type="protein sequence ID" value="NXN94967.1"/>
    <property type="molecule type" value="Genomic_DNA"/>
</dbReference>
<feature type="region of interest" description="Disordered" evidence="1">
    <location>
        <begin position="28"/>
        <end position="100"/>
    </location>
</feature>
<dbReference type="InterPro" id="IPR019734">
    <property type="entry name" value="TPR_rpt"/>
</dbReference>
<dbReference type="InterPro" id="IPR029161">
    <property type="entry name" value="SPATA16"/>
</dbReference>
<dbReference type="SMART" id="SM00028">
    <property type="entry name" value="TPR"/>
    <property type="match status" value="2"/>
</dbReference>
<evidence type="ECO:0000256" key="1">
    <source>
        <dbReference type="SAM" id="MobiDB-lite"/>
    </source>
</evidence>
<keyword evidence="3" id="KW-1185">Reference proteome</keyword>
<reference evidence="2 3" key="1">
    <citation type="submission" date="2019-09" db="EMBL/GenBank/DDBJ databases">
        <title>Bird 10,000 Genomes (B10K) Project - Family phase.</title>
        <authorList>
            <person name="Zhang G."/>
        </authorList>
    </citation>
    <scope>NUCLEOTIDE SEQUENCE [LARGE SCALE GENOMIC DNA]</scope>
    <source>
        <strain evidence="2">B10K-DU-002-35</strain>
        <tissue evidence="2">Muscle</tissue>
    </source>
</reference>
<dbReference type="AlphaFoldDB" id="A0A7L1N8G7"/>
<dbReference type="PANTHER" id="PTHR47228:SF1">
    <property type="entry name" value="SPERMATOGENESIS-ASSOCIATED PROTEIN 16"/>
    <property type="match status" value="1"/>
</dbReference>
<gene>
    <name evidence="2" type="primary">Spata16</name>
    <name evidence="2" type="ORF">RHICYA_R06156</name>
</gene>